<evidence type="ECO:0000259" key="5">
    <source>
        <dbReference type="PROSITE" id="PS50118"/>
    </source>
</evidence>
<feature type="DNA-binding region" description="HMG box" evidence="3">
    <location>
        <begin position="212"/>
        <end position="280"/>
    </location>
</feature>
<evidence type="ECO:0000256" key="1">
    <source>
        <dbReference type="ARBA" id="ARBA00023125"/>
    </source>
</evidence>
<feature type="compositionally biased region" description="Polar residues" evidence="4">
    <location>
        <begin position="136"/>
        <end position="150"/>
    </location>
</feature>
<dbReference type="InterPro" id="IPR036910">
    <property type="entry name" value="HMG_box_dom_sf"/>
</dbReference>
<feature type="compositionally biased region" description="Basic and acidic residues" evidence="4">
    <location>
        <begin position="158"/>
        <end position="167"/>
    </location>
</feature>
<dbReference type="GO" id="GO:0000981">
    <property type="term" value="F:DNA-binding transcription factor activity, RNA polymerase II-specific"/>
    <property type="evidence" value="ECO:0007669"/>
    <property type="project" value="TreeGrafter"/>
</dbReference>
<dbReference type="PROSITE" id="PS50118">
    <property type="entry name" value="HMG_BOX_2"/>
    <property type="match status" value="1"/>
</dbReference>
<dbReference type="Gene3D" id="1.10.30.10">
    <property type="entry name" value="High mobility group box domain"/>
    <property type="match status" value="1"/>
</dbReference>
<evidence type="ECO:0000313" key="7">
    <source>
        <dbReference type="Proteomes" id="UP000664521"/>
    </source>
</evidence>
<dbReference type="OrthoDB" id="2307332at2759"/>
<dbReference type="InterPro" id="IPR009071">
    <property type="entry name" value="HMG_box_dom"/>
</dbReference>
<dbReference type="Proteomes" id="UP000664521">
    <property type="component" value="Unassembled WGS sequence"/>
</dbReference>
<dbReference type="GO" id="GO:0005634">
    <property type="term" value="C:nucleus"/>
    <property type="evidence" value="ECO:0007669"/>
    <property type="project" value="UniProtKB-UniRule"/>
</dbReference>
<sequence>MAQSPPAAEGFAELRDQLIQHNASAQYLHDPYTTDQQSYVHSGTNSGYMTPDPNHILDQHGSPFVTQYMNQYESSPVIARDVYGNPMYYQQQGQERYPVPANQYPSPVPFQYTSSPPTPSASDLSSSGRRTKPNRSHTVTSNTSLGSSAPRTKKPRPAKTDKAKTPKLDAPLSVLTKDSDVPLKDMHAWVHRSAEERHREVENRPKNRKNAITRPMNSFMLYRSAYADRTKKWCTQNNHQVVSSVSGESWPMESKEIRDLYTEYANIERENHQKAHPGYKFSPTKPGSAGRKRKNEEEDEEEESDLETLDGEYMPSSRNRSRRPRQATPDQNWPAGHHGHYGYQASAGPSNAELQRSSYQYNNPNKPLPAPMLDNGLYGQYYQTVVQPRGANMEDVLFQKTTVPSGTSYSTAQALSSVPGGRHHELLDDAFADTPASLELPEFESTLDPLLAHGYGGIENAFQDRQATEQDPMLADLQTYGYSSTASRNGAADIWNGLTEDTNYNLTDDDIAQFLSEANRSS</sequence>
<feature type="compositionally biased region" description="Polar residues" evidence="4">
    <location>
        <begin position="111"/>
        <end position="128"/>
    </location>
</feature>
<feature type="region of interest" description="Disordered" evidence="4">
    <location>
        <begin position="35"/>
        <end position="55"/>
    </location>
</feature>
<organism evidence="6 7">
    <name type="scientific">Heterodermia speciosa</name>
    <dbReference type="NCBI Taxonomy" id="116794"/>
    <lineage>
        <taxon>Eukaryota</taxon>
        <taxon>Fungi</taxon>
        <taxon>Dikarya</taxon>
        <taxon>Ascomycota</taxon>
        <taxon>Pezizomycotina</taxon>
        <taxon>Lecanoromycetes</taxon>
        <taxon>OSLEUM clade</taxon>
        <taxon>Lecanoromycetidae</taxon>
        <taxon>Caliciales</taxon>
        <taxon>Physciaceae</taxon>
        <taxon>Heterodermia</taxon>
    </lineage>
</organism>
<dbReference type="CDD" id="cd01389">
    <property type="entry name" value="HMG-box_ROX1-like"/>
    <property type="match status" value="1"/>
</dbReference>
<feature type="region of interest" description="Disordered" evidence="4">
    <location>
        <begin position="270"/>
        <end position="352"/>
    </location>
</feature>
<evidence type="ECO:0000256" key="4">
    <source>
        <dbReference type="SAM" id="MobiDB-lite"/>
    </source>
</evidence>
<dbReference type="AlphaFoldDB" id="A0A8H3EXQ8"/>
<dbReference type="InterPro" id="IPR051356">
    <property type="entry name" value="SOX/SOX-like_TF"/>
</dbReference>
<feature type="domain" description="HMG box" evidence="5">
    <location>
        <begin position="212"/>
        <end position="280"/>
    </location>
</feature>
<feature type="compositionally biased region" description="Acidic residues" evidence="4">
    <location>
        <begin position="297"/>
        <end position="310"/>
    </location>
</feature>
<feature type="compositionally biased region" description="Polar residues" evidence="4">
    <location>
        <begin position="35"/>
        <end position="48"/>
    </location>
</feature>
<keyword evidence="1 3" id="KW-0238">DNA-binding</keyword>
<protein>
    <recommendedName>
        <fullName evidence="5">HMG box domain-containing protein</fullName>
    </recommendedName>
</protein>
<dbReference type="PANTHER" id="PTHR45789">
    <property type="entry name" value="FI18025P1"/>
    <property type="match status" value="1"/>
</dbReference>
<dbReference type="Pfam" id="PF00505">
    <property type="entry name" value="HMG_box"/>
    <property type="match status" value="1"/>
</dbReference>
<proteinExistence type="predicted"/>
<dbReference type="SUPFAM" id="SSF47095">
    <property type="entry name" value="HMG-box"/>
    <property type="match status" value="1"/>
</dbReference>
<name>A0A8H3EXQ8_9LECA</name>
<reference evidence="6" key="1">
    <citation type="submission" date="2021-03" db="EMBL/GenBank/DDBJ databases">
        <authorList>
            <person name="Tagirdzhanova G."/>
        </authorList>
    </citation>
    <scope>NUCLEOTIDE SEQUENCE</scope>
</reference>
<keyword evidence="2 3" id="KW-0539">Nucleus</keyword>
<evidence type="ECO:0000313" key="6">
    <source>
        <dbReference type="EMBL" id="CAF9910746.1"/>
    </source>
</evidence>
<dbReference type="GO" id="GO:0000978">
    <property type="term" value="F:RNA polymerase II cis-regulatory region sequence-specific DNA binding"/>
    <property type="evidence" value="ECO:0007669"/>
    <property type="project" value="TreeGrafter"/>
</dbReference>
<dbReference type="SMART" id="SM00398">
    <property type="entry name" value="HMG"/>
    <property type="match status" value="1"/>
</dbReference>
<feature type="region of interest" description="Disordered" evidence="4">
    <location>
        <begin position="98"/>
        <end position="170"/>
    </location>
</feature>
<accession>A0A8H3EXQ8</accession>
<gene>
    <name evidence="6" type="ORF">HETSPECPRED_010167</name>
</gene>
<comment type="caution">
    <text evidence="6">The sequence shown here is derived from an EMBL/GenBank/DDBJ whole genome shotgun (WGS) entry which is preliminary data.</text>
</comment>
<dbReference type="EMBL" id="CAJPDS010000009">
    <property type="protein sequence ID" value="CAF9910746.1"/>
    <property type="molecule type" value="Genomic_DNA"/>
</dbReference>
<dbReference type="PANTHER" id="PTHR45789:SF2">
    <property type="entry name" value="FI18025P1"/>
    <property type="match status" value="1"/>
</dbReference>
<evidence type="ECO:0000256" key="3">
    <source>
        <dbReference type="PROSITE-ProRule" id="PRU00267"/>
    </source>
</evidence>
<keyword evidence="7" id="KW-1185">Reference proteome</keyword>
<evidence type="ECO:0000256" key="2">
    <source>
        <dbReference type="ARBA" id="ARBA00023242"/>
    </source>
</evidence>